<evidence type="ECO:0000256" key="6">
    <source>
        <dbReference type="ARBA" id="ARBA00023136"/>
    </source>
</evidence>
<keyword evidence="5 7" id="KW-1133">Transmembrane helix</keyword>
<dbReference type="PANTHER" id="PTHR30151">
    <property type="entry name" value="ALKANE SULFONATE ABC TRANSPORTER-RELATED, MEMBRANE SUBUNIT"/>
    <property type="match status" value="1"/>
</dbReference>
<dbReference type="Proteomes" id="UP000886889">
    <property type="component" value="Unassembled WGS sequence"/>
</dbReference>
<evidence type="ECO:0000256" key="1">
    <source>
        <dbReference type="ARBA" id="ARBA00004651"/>
    </source>
</evidence>
<feature type="transmembrane region" description="Helical" evidence="7">
    <location>
        <begin position="63"/>
        <end position="89"/>
    </location>
</feature>
<evidence type="ECO:0000256" key="2">
    <source>
        <dbReference type="ARBA" id="ARBA00022448"/>
    </source>
</evidence>
<comment type="subcellular location">
    <subcellularLocation>
        <location evidence="1 7">Cell membrane</location>
        <topology evidence="1 7">Multi-pass membrane protein</topology>
    </subcellularLocation>
</comment>
<evidence type="ECO:0000256" key="3">
    <source>
        <dbReference type="ARBA" id="ARBA00022475"/>
    </source>
</evidence>
<dbReference type="GO" id="GO:0055085">
    <property type="term" value="P:transmembrane transport"/>
    <property type="evidence" value="ECO:0007669"/>
    <property type="project" value="InterPro"/>
</dbReference>
<sequence>MRKKIVQGCIGVLLILALWTAASVTGLFGKMDAVTAQMLFPLPTSVAAELVEMLKSGYLLSNLLVSLGRVLAGFAIAVAIGLPVGILVGLSENIRNTFYPIIRFISPIPGVAMVPLAILWFGLGNSAAIFIIVMGSISPIIVNTFQGMQNVDRRLENVLGIMEASMMQRIRYCVIPSILPYVVAGFRLGLGMAWRVVIAAELVGVPRGMGYVLSVSRNTADTAATLIVIITLGVVMILMEEVLFRVIEKHMNKWKTME</sequence>
<dbReference type="InterPro" id="IPR035906">
    <property type="entry name" value="MetI-like_sf"/>
</dbReference>
<dbReference type="EMBL" id="DVOS01000065">
    <property type="protein sequence ID" value="HIV23878.1"/>
    <property type="molecule type" value="Genomic_DNA"/>
</dbReference>
<comment type="similarity">
    <text evidence="7">Belongs to the binding-protein-dependent transport system permease family.</text>
</comment>
<reference evidence="9" key="2">
    <citation type="journal article" date="2021" name="PeerJ">
        <title>Extensive microbial diversity within the chicken gut microbiome revealed by metagenomics and culture.</title>
        <authorList>
            <person name="Gilroy R."/>
            <person name="Ravi A."/>
            <person name="Getino M."/>
            <person name="Pursley I."/>
            <person name="Horton D.L."/>
            <person name="Alikhan N.F."/>
            <person name="Baker D."/>
            <person name="Gharbi K."/>
            <person name="Hall N."/>
            <person name="Watson M."/>
            <person name="Adriaenssens E.M."/>
            <person name="Foster-Nyarko E."/>
            <person name="Jarju S."/>
            <person name="Secka A."/>
            <person name="Antonio M."/>
            <person name="Oren A."/>
            <person name="Chaudhuri R.R."/>
            <person name="La Ragione R."/>
            <person name="Hildebrand F."/>
            <person name="Pallen M.J."/>
        </authorList>
    </citation>
    <scope>NUCLEOTIDE SEQUENCE</scope>
    <source>
        <strain evidence="9">ChiBcec6-7307</strain>
    </source>
</reference>
<accession>A0A9D1T9E1</accession>
<feature type="transmembrane region" description="Helical" evidence="7">
    <location>
        <begin position="101"/>
        <end position="121"/>
    </location>
</feature>
<evidence type="ECO:0000256" key="7">
    <source>
        <dbReference type="RuleBase" id="RU363032"/>
    </source>
</evidence>
<dbReference type="CDD" id="cd06261">
    <property type="entry name" value="TM_PBP2"/>
    <property type="match status" value="1"/>
</dbReference>
<dbReference type="PANTHER" id="PTHR30151:SF0">
    <property type="entry name" value="ABC TRANSPORTER PERMEASE PROTEIN MJ0413-RELATED"/>
    <property type="match status" value="1"/>
</dbReference>
<evidence type="ECO:0000256" key="5">
    <source>
        <dbReference type="ARBA" id="ARBA00022989"/>
    </source>
</evidence>
<evidence type="ECO:0000259" key="8">
    <source>
        <dbReference type="PROSITE" id="PS50928"/>
    </source>
</evidence>
<dbReference type="InterPro" id="IPR000515">
    <property type="entry name" value="MetI-like"/>
</dbReference>
<dbReference type="PROSITE" id="PS50928">
    <property type="entry name" value="ABC_TM1"/>
    <property type="match status" value="1"/>
</dbReference>
<dbReference type="Pfam" id="PF00528">
    <property type="entry name" value="BPD_transp_1"/>
    <property type="match status" value="1"/>
</dbReference>
<proteinExistence type="inferred from homology"/>
<dbReference type="AlphaFoldDB" id="A0A9D1T9E1"/>
<keyword evidence="3" id="KW-1003">Cell membrane</keyword>
<feature type="transmembrane region" description="Helical" evidence="7">
    <location>
        <begin position="127"/>
        <end position="145"/>
    </location>
</feature>
<feature type="transmembrane region" description="Helical" evidence="7">
    <location>
        <begin position="223"/>
        <end position="247"/>
    </location>
</feature>
<gene>
    <name evidence="9" type="ORF">IAC80_08080</name>
</gene>
<protein>
    <submittedName>
        <fullName evidence="9">ABC transporter permease</fullName>
    </submittedName>
</protein>
<name>A0A9D1T9E1_9FIRM</name>
<organism evidence="9 10">
    <name type="scientific">Candidatus Merdiplasma excrementigallinarum</name>
    <dbReference type="NCBI Taxonomy" id="2840864"/>
    <lineage>
        <taxon>Bacteria</taxon>
        <taxon>Bacillati</taxon>
        <taxon>Bacillota</taxon>
        <taxon>Clostridia</taxon>
        <taxon>Lachnospirales</taxon>
        <taxon>Lachnospiraceae</taxon>
        <taxon>Lachnospiraceae incertae sedis</taxon>
        <taxon>Candidatus Merdiplasma</taxon>
    </lineage>
</organism>
<keyword evidence="4 7" id="KW-0812">Transmembrane</keyword>
<dbReference type="Gene3D" id="1.10.3720.10">
    <property type="entry name" value="MetI-like"/>
    <property type="match status" value="1"/>
</dbReference>
<evidence type="ECO:0000313" key="9">
    <source>
        <dbReference type="EMBL" id="HIV23878.1"/>
    </source>
</evidence>
<dbReference type="SUPFAM" id="SSF161098">
    <property type="entry name" value="MetI-like"/>
    <property type="match status" value="1"/>
</dbReference>
<reference evidence="9" key="1">
    <citation type="submission" date="2020-10" db="EMBL/GenBank/DDBJ databases">
        <authorList>
            <person name="Gilroy R."/>
        </authorList>
    </citation>
    <scope>NUCLEOTIDE SEQUENCE</scope>
    <source>
        <strain evidence="9">ChiBcec6-7307</strain>
    </source>
</reference>
<comment type="caution">
    <text evidence="9">The sequence shown here is derived from an EMBL/GenBank/DDBJ whole genome shotgun (WGS) entry which is preliminary data.</text>
</comment>
<dbReference type="GO" id="GO:0005886">
    <property type="term" value="C:plasma membrane"/>
    <property type="evidence" value="ECO:0007669"/>
    <property type="project" value="UniProtKB-SubCell"/>
</dbReference>
<keyword evidence="2 7" id="KW-0813">Transport</keyword>
<evidence type="ECO:0000256" key="4">
    <source>
        <dbReference type="ARBA" id="ARBA00022692"/>
    </source>
</evidence>
<feature type="domain" description="ABC transmembrane type-1" evidence="8">
    <location>
        <begin position="63"/>
        <end position="247"/>
    </location>
</feature>
<feature type="transmembrane region" description="Helical" evidence="7">
    <location>
        <begin position="178"/>
        <end position="203"/>
    </location>
</feature>
<evidence type="ECO:0000313" key="10">
    <source>
        <dbReference type="Proteomes" id="UP000886889"/>
    </source>
</evidence>
<keyword evidence="6 7" id="KW-0472">Membrane</keyword>